<organism evidence="1 2">
    <name type="scientific">Phlebia brevispora</name>
    <dbReference type="NCBI Taxonomy" id="194682"/>
    <lineage>
        <taxon>Eukaryota</taxon>
        <taxon>Fungi</taxon>
        <taxon>Dikarya</taxon>
        <taxon>Basidiomycota</taxon>
        <taxon>Agaricomycotina</taxon>
        <taxon>Agaricomycetes</taxon>
        <taxon>Polyporales</taxon>
        <taxon>Meruliaceae</taxon>
        <taxon>Phlebia</taxon>
    </lineage>
</organism>
<dbReference type="EMBL" id="JANHOG010001142">
    <property type="protein sequence ID" value="KAJ3543008.1"/>
    <property type="molecule type" value="Genomic_DNA"/>
</dbReference>
<proteinExistence type="predicted"/>
<protein>
    <submittedName>
        <fullName evidence="1">Uncharacterized protein</fullName>
    </submittedName>
</protein>
<name>A0ACC1SN18_9APHY</name>
<keyword evidence="2" id="KW-1185">Reference proteome</keyword>
<gene>
    <name evidence="1" type="ORF">NM688_g5911</name>
</gene>
<accession>A0ACC1SN18</accession>
<sequence>MVRVTRSTTTQEKEKTIDQSQLSRKSSNRKRKRNSIADAAEQPAAKQSRVDADIKEEATADPEEPQQVQPTLPELPSSGDVPIQQEDAEKILDIFEMVDNHGLLDRAFPLPTGDGLRSDATAGPSTGTQSYSFRALLKTPSMYPIRVLRSAVQRLFPISSHPRSRPSAPATEQLKFCNLALSLLDQASFRPAPIPFGVESLISSGEEQNGTVDGEEAKPRPSHTRSPARHCKYALVQRLPTGDWWSSLAYPSLVADGKDLKDLPTAYADLVSIVPAPSTTAGEPPTLGSYIKKGPPKPRSDVTAPCQITCGNFLDYGPYASFAPAFIQDGVEIGRTRLGEVIWYEERERRKWKELQAKRRKAVLSSADQPTEEDEVMEVEAPGSKQKEKMKDVNVNALEGLLSSDQVSSLKSALDSLELENAVQELLDRNARALQRLEELQDARLRDNGGTEPVGVSSEEWDIAQGIYDSLTLLASLRPRSSQNEEAASLIPSASALRKLHCTLLTGKTEGWYGTLPPGRSTTLWDDTTIHIKSDATVRAPAHVPVVSTLQSFTIPKQFHAYPDEQL</sequence>
<evidence type="ECO:0000313" key="2">
    <source>
        <dbReference type="Proteomes" id="UP001148662"/>
    </source>
</evidence>
<reference evidence="1" key="1">
    <citation type="submission" date="2022-07" db="EMBL/GenBank/DDBJ databases">
        <title>Genome Sequence of Phlebia brevispora.</title>
        <authorList>
            <person name="Buettner E."/>
        </authorList>
    </citation>
    <scope>NUCLEOTIDE SEQUENCE</scope>
    <source>
        <strain evidence="1">MPL23</strain>
    </source>
</reference>
<evidence type="ECO:0000313" key="1">
    <source>
        <dbReference type="EMBL" id="KAJ3543008.1"/>
    </source>
</evidence>
<comment type="caution">
    <text evidence="1">The sequence shown here is derived from an EMBL/GenBank/DDBJ whole genome shotgun (WGS) entry which is preliminary data.</text>
</comment>
<dbReference type="Proteomes" id="UP001148662">
    <property type="component" value="Unassembled WGS sequence"/>
</dbReference>